<dbReference type="RefSeq" id="WP_194703801.1">
    <property type="nucleotide sequence ID" value="NZ_JADKNH010000017.1"/>
</dbReference>
<organism evidence="2 3">
    <name type="scientific">Fusibacter ferrireducens</name>
    <dbReference type="NCBI Taxonomy" id="2785058"/>
    <lineage>
        <taxon>Bacteria</taxon>
        <taxon>Bacillati</taxon>
        <taxon>Bacillota</taxon>
        <taxon>Clostridia</taxon>
        <taxon>Eubacteriales</taxon>
        <taxon>Eubacteriales Family XII. Incertae Sedis</taxon>
        <taxon>Fusibacter</taxon>
    </lineage>
</organism>
<dbReference type="EMBL" id="JADKNH010000017">
    <property type="protein sequence ID" value="MBF4695562.1"/>
    <property type="molecule type" value="Genomic_DNA"/>
</dbReference>
<accession>A0ABR9ZYL9</accession>
<name>A0ABR9ZYL9_9FIRM</name>
<evidence type="ECO:0000256" key="1">
    <source>
        <dbReference type="SAM" id="Phobius"/>
    </source>
</evidence>
<evidence type="ECO:0000313" key="3">
    <source>
        <dbReference type="Proteomes" id="UP000614200"/>
    </source>
</evidence>
<reference evidence="2 3" key="1">
    <citation type="submission" date="2020-11" db="EMBL/GenBank/DDBJ databases">
        <title>Fusibacter basophilias sp. nov.</title>
        <authorList>
            <person name="Qiu D."/>
        </authorList>
    </citation>
    <scope>NUCLEOTIDE SEQUENCE [LARGE SCALE GENOMIC DNA]</scope>
    <source>
        <strain evidence="2 3">Q10-2</strain>
    </source>
</reference>
<dbReference type="Proteomes" id="UP000614200">
    <property type="component" value="Unassembled WGS sequence"/>
</dbReference>
<proteinExistence type="predicted"/>
<keyword evidence="1" id="KW-0812">Transmembrane</keyword>
<keyword evidence="3" id="KW-1185">Reference proteome</keyword>
<sequence>MKKNLIKFQKVFQINLLICLILITSTTSYANSGPIVIEGYPGSEMIVDESNEIIVNHETLTFELTDDLYTQGARVQATYEMENTSDTNQTIHMVFPLVSTLKMLQGHVSILNDTTPIPLEKIYLDRINTPNNLPDFKTLLKLSPVKAPFLTSDLTCYEFIPQTSLSEMHVEISFNLTDSDAFILIQNSSGYGYDNGKFSVSSWLGKTSNFSENLRIYLTKGALQNLEYTITDRSSDKVIEQGNALKEQGNTPKSLSVNESVLSKTDMNGILEKILFMEEPDIYTQSEREQILNNALHELYEMYDFSMIVLDDLKQYLNQNRIVLLTYDIPFEPKQTHEITVSYPLKGTFDRRNSDEPTYTFEYFLNPASYWKDFKQLALAIHLKAPYDYIISSSLPLERRTQADQVSYQALFDQVPETDLTFTVYTAEKVTALDKLKGKWSRSYSYIFFLIVLPILVIVSIVGALMWIIHKIRKR</sequence>
<dbReference type="Gene3D" id="2.60.40.3680">
    <property type="match status" value="2"/>
</dbReference>
<evidence type="ECO:0000313" key="2">
    <source>
        <dbReference type="EMBL" id="MBF4695562.1"/>
    </source>
</evidence>
<gene>
    <name evidence="2" type="ORF">ISU02_20910</name>
</gene>
<keyword evidence="1" id="KW-0472">Membrane</keyword>
<comment type="caution">
    <text evidence="2">The sequence shown here is derived from an EMBL/GenBank/DDBJ whole genome shotgun (WGS) entry which is preliminary data.</text>
</comment>
<protein>
    <submittedName>
        <fullName evidence="2">Uncharacterized protein</fullName>
    </submittedName>
</protein>
<keyword evidence="1" id="KW-1133">Transmembrane helix</keyword>
<feature type="transmembrane region" description="Helical" evidence="1">
    <location>
        <begin position="446"/>
        <end position="469"/>
    </location>
</feature>